<organism evidence="1 2">
    <name type="scientific">Colwellia phage 9A</name>
    <dbReference type="NCBI Taxonomy" id="765765"/>
    <lineage>
        <taxon>Viruses</taxon>
        <taxon>Duplodnaviria</taxon>
        <taxon>Heunggongvirae</taxon>
        <taxon>Uroviricota</taxon>
        <taxon>Caudoviricetes</taxon>
        <taxon>Franklinbayvirus</taxon>
        <taxon>Franklinbayvirus fv9A</taxon>
    </lineage>
</organism>
<dbReference type="RefSeq" id="YP_006489242.1">
    <property type="nucleotide sequence ID" value="NC_018088.1"/>
</dbReference>
<dbReference type="Proteomes" id="UP000005266">
    <property type="component" value="Segment"/>
</dbReference>
<dbReference type="GeneID" id="13165473"/>
<dbReference type="EMBL" id="HQ317390">
    <property type="protein sequence ID" value="AFK66652.1"/>
    <property type="molecule type" value="Genomic_DNA"/>
</dbReference>
<accession>I3UMD7</accession>
<gene>
    <name evidence="1" type="ORF">COPG_00056</name>
</gene>
<dbReference type="KEGG" id="vg:13165473"/>
<keyword evidence="2" id="KW-1185">Reference proteome</keyword>
<name>I3UMD7_9CAUD</name>
<proteinExistence type="predicted"/>
<reference evidence="1 2" key="1">
    <citation type="journal article" date="2013" name="Extremophiles">
        <title>Genomic analysis of cold-active Colwelliaphage 9A and psychrophilic phage-host interactions.</title>
        <authorList>
            <person name="Colangelo-Lillis J.R."/>
            <person name="Deming J.W."/>
        </authorList>
    </citation>
    <scope>NUCLEOTIDE SEQUENCE [LARGE SCALE GENOMIC DNA]</scope>
    <source>
        <strain evidence="1">9A</strain>
    </source>
</reference>
<protein>
    <submittedName>
        <fullName evidence="1">Minor tail protein L</fullName>
    </submittedName>
</protein>
<evidence type="ECO:0000313" key="2">
    <source>
        <dbReference type="Proteomes" id="UP000005266"/>
    </source>
</evidence>
<sequence length="187" mass="20734">MTLLAHRQKENVGGVVHLLTIDMSGVTGDPTHIRRFTNGYGADGTGVLYQGNQFLPQPYELKRVRKSQKANKSGAKILISDNEDFLITRFIDQVGGNIQNARVFETKVFGKYLDLGESPNPLAYVKRLDHLVSYVEDSDRVGEIIIHTIDPLSRDIQVPTISFSAGVPNSGQKAINIFPAVDRNIKK</sequence>
<evidence type="ECO:0000313" key="1">
    <source>
        <dbReference type="EMBL" id="AFK66652.1"/>
    </source>
</evidence>